<dbReference type="SFLD" id="SFLDF00275">
    <property type="entry name" value="adenosine_C2_methyltransferase"/>
    <property type="match status" value="1"/>
</dbReference>
<comment type="subcellular location">
    <subcellularLocation>
        <location evidence="2">Cytoplasm</location>
    </subcellularLocation>
</comment>
<dbReference type="PIRSF" id="PIRSF006004">
    <property type="entry name" value="CHP00048"/>
    <property type="match status" value="1"/>
</dbReference>
<dbReference type="EMBL" id="MEUG01000001">
    <property type="protein sequence ID" value="OGC28523.1"/>
    <property type="molecule type" value="Genomic_DNA"/>
</dbReference>
<sequence>MNYMEDLRSKNFEEIVEIGNKFGLAPFKARELYRSIHGKGKESLSEITTLQLGERSKLAKQFEIETPKPLQIKKGNRTIKAAFELKDGKIVEAVLMEYEEERKTVCVSSQAGCPIGCLFCATGRGGFRRNLTPGEIVSQVYFFAKMHQITNLVFMGMGEPFLNYNNVLSAAKNLNNDLGLNIAARKIVLSTIGIPAGINRLAREPGQYRLAWSLVSPFDRDRRQLVPYRSLPSIPNVVEAIGDYQAKTNRRITIEYVVLRGINDRMKDIKEIIAISRHLDCHINLIPYNETIPGKFENGNIEKMYSELRNVHLKVTVRQSLGGDVQGACGQLSAKLCGTESRPPRR</sequence>
<dbReference type="InterPro" id="IPR040072">
    <property type="entry name" value="Methyltransferase_A"/>
</dbReference>
<dbReference type="SUPFAM" id="SSF102114">
    <property type="entry name" value="Radical SAM enzymes"/>
    <property type="match status" value="1"/>
</dbReference>
<evidence type="ECO:0000256" key="10">
    <source>
        <dbReference type="ARBA" id="ARBA00023014"/>
    </source>
</evidence>
<dbReference type="InterPro" id="IPR058240">
    <property type="entry name" value="rSAM_sf"/>
</dbReference>
<evidence type="ECO:0000256" key="9">
    <source>
        <dbReference type="ARBA" id="ARBA00023004"/>
    </source>
</evidence>
<keyword evidence="8" id="KW-0479">Metal-binding</keyword>
<dbReference type="GO" id="GO:0030488">
    <property type="term" value="P:tRNA methylation"/>
    <property type="evidence" value="ECO:0007669"/>
    <property type="project" value="TreeGrafter"/>
</dbReference>
<keyword evidence="7" id="KW-0949">S-adenosyl-L-methionine</keyword>
<dbReference type="Proteomes" id="UP000178602">
    <property type="component" value="Unassembled WGS sequence"/>
</dbReference>
<evidence type="ECO:0000256" key="3">
    <source>
        <dbReference type="ARBA" id="ARBA00022485"/>
    </source>
</evidence>
<evidence type="ECO:0000256" key="4">
    <source>
        <dbReference type="ARBA" id="ARBA00022490"/>
    </source>
</evidence>
<dbReference type="GO" id="GO:0051539">
    <property type="term" value="F:4 iron, 4 sulfur cluster binding"/>
    <property type="evidence" value="ECO:0007669"/>
    <property type="project" value="UniProtKB-KW"/>
</dbReference>
<evidence type="ECO:0000256" key="1">
    <source>
        <dbReference type="ARBA" id="ARBA00001966"/>
    </source>
</evidence>
<evidence type="ECO:0000256" key="5">
    <source>
        <dbReference type="ARBA" id="ARBA00022603"/>
    </source>
</evidence>
<organism evidence="12 13">
    <name type="scientific">candidate division WOR-1 bacterium RIFOXYC12_FULL_54_18</name>
    <dbReference type="NCBI Taxonomy" id="1802584"/>
    <lineage>
        <taxon>Bacteria</taxon>
        <taxon>Bacillati</taxon>
        <taxon>Saganbacteria</taxon>
    </lineage>
</organism>
<reference evidence="12 13" key="1">
    <citation type="journal article" date="2016" name="Nat. Commun.">
        <title>Thousands of microbial genomes shed light on interconnected biogeochemical processes in an aquifer system.</title>
        <authorList>
            <person name="Anantharaman K."/>
            <person name="Brown C.T."/>
            <person name="Hug L.A."/>
            <person name="Sharon I."/>
            <person name="Castelle C.J."/>
            <person name="Probst A.J."/>
            <person name="Thomas B.C."/>
            <person name="Singh A."/>
            <person name="Wilkins M.J."/>
            <person name="Karaoz U."/>
            <person name="Brodie E.L."/>
            <person name="Williams K.H."/>
            <person name="Hubbard S.S."/>
            <person name="Banfield J.F."/>
        </authorList>
    </citation>
    <scope>NUCLEOTIDE SEQUENCE [LARGE SCALE GENOMIC DNA]</scope>
</reference>
<dbReference type="CDD" id="cd01335">
    <property type="entry name" value="Radical_SAM"/>
    <property type="match status" value="1"/>
</dbReference>
<keyword evidence="3" id="KW-0004">4Fe-4S</keyword>
<dbReference type="PROSITE" id="PS51918">
    <property type="entry name" value="RADICAL_SAM"/>
    <property type="match status" value="1"/>
</dbReference>
<proteinExistence type="predicted"/>
<dbReference type="GO" id="GO:0005737">
    <property type="term" value="C:cytoplasm"/>
    <property type="evidence" value="ECO:0007669"/>
    <property type="project" value="UniProtKB-SubCell"/>
</dbReference>
<keyword evidence="6" id="KW-0808">Transferase</keyword>
<evidence type="ECO:0000313" key="12">
    <source>
        <dbReference type="EMBL" id="OGC28523.1"/>
    </source>
</evidence>
<evidence type="ECO:0000256" key="7">
    <source>
        <dbReference type="ARBA" id="ARBA00022691"/>
    </source>
</evidence>
<dbReference type="InterPro" id="IPR007197">
    <property type="entry name" value="rSAM"/>
</dbReference>
<dbReference type="GO" id="GO:0070475">
    <property type="term" value="P:rRNA base methylation"/>
    <property type="evidence" value="ECO:0007669"/>
    <property type="project" value="TreeGrafter"/>
</dbReference>
<dbReference type="SFLD" id="SFLDG01062">
    <property type="entry name" value="methyltransferase_(Class_A)"/>
    <property type="match status" value="1"/>
</dbReference>
<name>A0A1F4T917_UNCSA</name>
<feature type="domain" description="Radical SAM core" evidence="11">
    <location>
        <begin position="99"/>
        <end position="324"/>
    </location>
</feature>
<dbReference type="SFLD" id="SFLDS00029">
    <property type="entry name" value="Radical_SAM"/>
    <property type="match status" value="1"/>
</dbReference>
<dbReference type="InterPro" id="IPR004383">
    <property type="entry name" value="rRNA_lsu_MTrfase_RlmN/Cfr"/>
</dbReference>
<evidence type="ECO:0000313" key="13">
    <source>
        <dbReference type="Proteomes" id="UP000178602"/>
    </source>
</evidence>
<dbReference type="GO" id="GO:0046872">
    <property type="term" value="F:metal ion binding"/>
    <property type="evidence" value="ECO:0007669"/>
    <property type="project" value="UniProtKB-KW"/>
</dbReference>
<dbReference type="GO" id="GO:0008173">
    <property type="term" value="F:RNA methyltransferase activity"/>
    <property type="evidence" value="ECO:0007669"/>
    <property type="project" value="InterPro"/>
</dbReference>
<comment type="caution">
    <text evidence="12">The sequence shown here is derived from an EMBL/GenBank/DDBJ whole genome shotgun (WGS) entry which is preliminary data.</text>
</comment>
<keyword evidence="4" id="KW-0963">Cytoplasm</keyword>
<dbReference type="PANTHER" id="PTHR30544:SF5">
    <property type="entry name" value="RADICAL SAM CORE DOMAIN-CONTAINING PROTEIN"/>
    <property type="match status" value="1"/>
</dbReference>
<dbReference type="AlphaFoldDB" id="A0A1F4T917"/>
<gene>
    <name evidence="12" type="ORF">A3K49_06115</name>
</gene>
<dbReference type="Gene3D" id="1.10.150.530">
    <property type="match status" value="1"/>
</dbReference>
<comment type="cofactor">
    <cofactor evidence="1">
        <name>[4Fe-4S] cluster</name>
        <dbReference type="ChEBI" id="CHEBI:49883"/>
    </cofactor>
</comment>
<dbReference type="InterPro" id="IPR013785">
    <property type="entry name" value="Aldolase_TIM"/>
</dbReference>
<evidence type="ECO:0000256" key="6">
    <source>
        <dbReference type="ARBA" id="ARBA00022679"/>
    </source>
</evidence>
<keyword evidence="5" id="KW-0489">Methyltransferase</keyword>
<dbReference type="Pfam" id="PF04055">
    <property type="entry name" value="Radical_SAM"/>
    <property type="match status" value="1"/>
</dbReference>
<keyword evidence="10" id="KW-0411">Iron-sulfur</keyword>
<protein>
    <recommendedName>
        <fullName evidence="11">Radical SAM core domain-containing protein</fullName>
    </recommendedName>
</protein>
<evidence type="ECO:0000259" key="11">
    <source>
        <dbReference type="PROSITE" id="PS51918"/>
    </source>
</evidence>
<keyword evidence="9" id="KW-0408">Iron</keyword>
<accession>A0A1F4T917</accession>
<evidence type="ECO:0000256" key="8">
    <source>
        <dbReference type="ARBA" id="ARBA00022723"/>
    </source>
</evidence>
<evidence type="ECO:0000256" key="2">
    <source>
        <dbReference type="ARBA" id="ARBA00004496"/>
    </source>
</evidence>
<dbReference type="Gene3D" id="3.20.20.70">
    <property type="entry name" value="Aldolase class I"/>
    <property type="match status" value="1"/>
</dbReference>
<dbReference type="PANTHER" id="PTHR30544">
    <property type="entry name" value="23S RRNA METHYLTRANSFERASE"/>
    <property type="match status" value="1"/>
</dbReference>